<dbReference type="OrthoDB" id="5946976at2759"/>
<dbReference type="InterPro" id="IPR001466">
    <property type="entry name" value="Beta-lactam-related"/>
</dbReference>
<dbReference type="Gene3D" id="3.40.710.10">
    <property type="entry name" value="DD-peptidase/beta-lactamase superfamily"/>
    <property type="match status" value="1"/>
</dbReference>
<evidence type="ECO:0000313" key="3">
    <source>
        <dbReference type="Proteomes" id="UP000559027"/>
    </source>
</evidence>
<gene>
    <name evidence="2" type="ORF">D9756_010777</name>
</gene>
<dbReference type="SUPFAM" id="SSF56601">
    <property type="entry name" value="beta-lactamase/transpeptidase-like"/>
    <property type="match status" value="1"/>
</dbReference>
<proteinExistence type="predicted"/>
<dbReference type="InterPro" id="IPR012338">
    <property type="entry name" value="Beta-lactam/transpept-like"/>
</dbReference>
<keyword evidence="3" id="KW-1185">Reference proteome</keyword>
<sequence>MYEPLSHLPALLLSQTSESYINQHISSLTVSSPTYSVAEAEPRGTSAKGFQDHMHDLTRRNNGTKRTTVPYFASLVEEGIWTGAGGVLTSARDLATWVSIMLNEGKHAYTDKQVIPSHVVEHAATGVTITEGKASYPELCPKVYIAGRWRYSYRGREIVEYGGNNLGYKTQVTRFPNDNLAIVSLSNDANGGWLMESAKWRIIDDVSFKGQDPIDWNGRYEEVWANYTRNAQVLMLRPSPPKPPSSPIELLAQRTYDHPIYVPSNPILSPFHSPSPPQTTNPANALNAQPYSTLYPFVEFSEKRI</sequence>
<dbReference type="AlphaFoldDB" id="A0A8H5FT66"/>
<organism evidence="2 3">
    <name type="scientific">Leucocoprinus leucothites</name>
    <dbReference type="NCBI Taxonomy" id="201217"/>
    <lineage>
        <taxon>Eukaryota</taxon>
        <taxon>Fungi</taxon>
        <taxon>Dikarya</taxon>
        <taxon>Basidiomycota</taxon>
        <taxon>Agaricomycotina</taxon>
        <taxon>Agaricomycetes</taxon>
        <taxon>Agaricomycetidae</taxon>
        <taxon>Agaricales</taxon>
        <taxon>Agaricineae</taxon>
        <taxon>Agaricaceae</taxon>
        <taxon>Leucocoprinus</taxon>
    </lineage>
</organism>
<dbReference type="Pfam" id="PF00144">
    <property type="entry name" value="Beta-lactamase"/>
    <property type="match status" value="1"/>
</dbReference>
<dbReference type="Proteomes" id="UP000559027">
    <property type="component" value="Unassembled WGS sequence"/>
</dbReference>
<accession>A0A8H5FT66</accession>
<evidence type="ECO:0000259" key="1">
    <source>
        <dbReference type="Pfam" id="PF00144"/>
    </source>
</evidence>
<feature type="domain" description="Beta-lactamase-related" evidence="1">
    <location>
        <begin position="16"/>
        <end position="203"/>
    </location>
</feature>
<evidence type="ECO:0000313" key="2">
    <source>
        <dbReference type="EMBL" id="KAF5348149.1"/>
    </source>
</evidence>
<reference evidence="2 3" key="1">
    <citation type="journal article" date="2020" name="ISME J.">
        <title>Uncovering the hidden diversity of litter-decomposition mechanisms in mushroom-forming fungi.</title>
        <authorList>
            <person name="Floudas D."/>
            <person name="Bentzer J."/>
            <person name="Ahren D."/>
            <person name="Johansson T."/>
            <person name="Persson P."/>
            <person name="Tunlid A."/>
        </authorList>
    </citation>
    <scope>NUCLEOTIDE SEQUENCE [LARGE SCALE GENOMIC DNA]</scope>
    <source>
        <strain evidence="2 3">CBS 146.42</strain>
    </source>
</reference>
<name>A0A8H5FT66_9AGAR</name>
<protein>
    <recommendedName>
        <fullName evidence="1">Beta-lactamase-related domain-containing protein</fullName>
    </recommendedName>
</protein>
<comment type="caution">
    <text evidence="2">The sequence shown here is derived from an EMBL/GenBank/DDBJ whole genome shotgun (WGS) entry which is preliminary data.</text>
</comment>
<dbReference type="EMBL" id="JAACJO010000021">
    <property type="protein sequence ID" value="KAF5348149.1"/>
    <property type="molecule type" value="Genomic_DNA"/>
</dbReference>